<sequence>MASAPTLDFERIVDVLKALAEPTRLRLAMVLKSCDLTVSELTTILGQSQPRISRHLKLMSECGVLERYQEGAFAYFRVADRHPAGILARSLETGIEVDDAIIRKDRERLEEVRADRARRAADYFARNAEHWDKIRALHVPDAEIAAALDRVLGKQRIGTMLDIGTGTGRMMEMLANRCERMLGVDTSREMISAARAKLDDAKVKNAQLRVGDAYNLPANGETYDLVVLHQVLHYLDEPMRAVREASSVLAPGGRLVIVDFAPHEMEFLRTEHAHLRLGFPEDSLKSFLDEAGLETRAVEHLRSGAAETGGLTVTICIGQDRRMLLAPDEVYPSMAVA</sequence>
<dbReference type="InterPro" id="IPR011991">
    <property type="entry name" value="ArsR-like_HTH"/>
</dbReference>
<dbReference type="InterPro" id="IPR001845">
    <property type="entry name" value="HTH_ArsR_DNA-bd_dom"/>
</dbReference>
<dbReference type="GO" id="GO:0003700">
    <property type="term" value="F:DNA-binding transcription factor activity"/>
    <property type="evidence" value="ECO:0007669"/>
    <property type="project" value="InterPro"/>
</dbReference>
<dbReference type="SUPFAM" id="SSF46785">
    <property type="entry name" value="Winged helix' DNA-binding domain"/>
    <property type="match status" value="1"/>
</dbReference>
<dbReference type="SUPFAM" id="SSF53335">
    <property type="entry name" value="S-adenosyl-L-methionine-dependent methyltransferases"/>
    <property type="match status" value="1"/>
</dbReference>
<dbReference type="InterPro" id="IPR036388">
    <property type="entry name" value="WH-like_DNA-bd_sf"/>
</dbReference>
<dbReference type="CDD" id="cd00090">
    <property type="entry name" value="HTH_ARSR"/>
    <property type="match status" value="1"/>
</dbReference>
<dbReference type="PROSITE" id="PS50987">
    <property type="entry name" value="HTH_ARSR_2"/>
    <property type="match status" value="1"/>
</dbReference>
<dbReference type="EMBL" id="LC066397">
    <property type="protein sequence ID" value="BAT31209.1"/>
    <property type="molecule type" value="Genomic_DNA"/>
</dbReference>
<dbReference type="InterPro" id="IPR036390">
    <property type="entry name" value="WH_DNA-bd_sf"/>
</dbReference>
<dbReference type="OrthoDB" id="9789575at2"/>
<dbReference type="NCBIfam" id="NF033788">
    <property type="entry name" value="HTH_metalloreg"/>
    <property type="match status" value="1"/>
</dbReference>
<dbReference type="CDD" id="cd02440">
    <property type="entry name" value="AdoMet_MTases"/>
    <property type="match status" value="1"/>
</dbReference>
<keyword evidence="2" id="KW-0489">Methyltransferase</keyword>
<feature type="domain" description="HTH arsR-type" evidence="1">
    <location>
        <begin position="4"/>
        <end position="98"/>
    </location>
</feature>
<evidence type="ECO:0000313" key="2">
    <source>
        <dbReference type="EMBL" id="BAT31209.1"/>
    </source>
</evidence>
<dbReference type="Gene3D" id="3.40.50.150">
    <property type="entry name" value="Vaccinia Virus protein VP39"/>
    <property type="match status" value="1"/>
</dbReference>
<accession>A0A0N7KZ09</accession>
<keyword evidence="2" id="KW-0808">Transferase</keyword>
<dbReference type="Gene3D" id="1.10.10.10">
    <property type="entry name" value="Winged helix-like DNA-binding domain superfamily/Winged helix DNA-binding domain"/>
    <property type="match status" value="1"/>
</dbReference>
<reference evidence="2" key="1">
    <citation type="journal article" date="2015" name="Proc. Natl. Acad. Sci. U.S.A.">
        <title>Bacterial clade with the ribosomal RNA operon on a small plasmid rather than the chromosome.</title>
        <authorList>
            <person name="Anda M."/>
            <person name="Ohtsubo Y."/>
            <person name="Okubo T."/>
            <person name="Sugawara M."/>
            <person name="Nagata Y."/>
            <person name="Tsuda M."/>
            <person name="Minamisawa K."/>
            <person name="Mitsui H."/>
        </authorList>
    </citation>
    <scope>NUCLEOTIDE SEQUENCE</scope>
    <source>
        <strain evidence="2">DSM 15513</strain>
    </source>
</reference>
<evidence type="ECO:0000259" key="1">
    <source>
        <dbReference type="PROSITE" id="PS50987"/>
    </source>
</evidence>
<dbReference type="PANTHER" id="PTHR43861">
    <property type="entry name" value="TRANS-ACONITATE 2-METHYLTRANSFERASE-RELATED"/>
    <property type="match status" value="1"/>
</dbReference>
<proteinExistence type="predicted"/>
<dbReference type="PRINTS" id="PR00778">
    <property type="entry name" value="HTHARSR"/>
</dbReference>
<dbReference type="InterPro" id="IPR029063">
    <property type="entry name" value="SAM-dependent_MTases_sf"/>
</dbReference>
<protein>
    <submittedName>
        <fullName evidence="2">Generic methyltransferase</fullName>
    </submittedName>
</protein>
<organism evidence="2">
    <name type="scientific">Fulvimarina pelagi</name>
    <dbReference type="NCBI Taxonomy" id="217511"/>
    <lineage>
        <taxon>Bacteria</taxon>
        <taxon>Pseudomonadati</taxon>
        <taxon>Pseudomonadota</taxon>
        <taxon>Alphaproteobacteria</taxon>
        <taxon>Hyphomicrobiales</taxon>
        <taxon>Aurantimonadaceae</taxon>
        <taxon>Fulvimarina</taxon>
    </lineage>
</organism>
<dbReference type="Pfam" id="PF08241">
    <property type="entry name" value="Methyltransf_11"/>
    <property type="match status" value="1"/>
</dbReference>
<dbReference type="GO" id="GO:0032259">
    <property type="term" value="P:methylation"/>
    <property type="evidence" value="ECO:0007669"/>
    <property type="project" value="UniProtKB-KW"/>
</dbReference>
<dbReference type="SMART" id="SM00418">
    <property type="entry name" value="HTH_ARSR"/>
    <property type="match status" value="1"/>
</dbReference>
<dbReference type="GO" id="GO:0008757">
    <property type="term" value="F:S-adenosylmethionine-dependent methyltransferase activity"/>
    <property type="evidence" value="ECO:0007669"/>
    <property type="project" value="InterPro"/>
</dbReference>
<dbReference type="AlphaFoldDB" id="A0A0N7KZ09"/>
<name>A0A0N7KZ09_9HYPH</name>
<dbReference type="InterPro" id="IPR013216">
    <property type="entry name" value="Methyltransf_11"/>
</dbReference>
<dbReference type="RefSeq" id="WP_007065752.1">
    <property type="nucleotide sequence ID" value="NZ_BBWO01000005.1"/>
</dbReference>
<dbReference type="Pfam" id="PF01022">
    <property type="entry name" value="HTH_5"/>
    <property type="match status" value="1"/>
</dbReference>